<dbReference type="InterPro" id="IPR029068">
    <property type="entry name" value="Glyas_Bleomycin-R_OHBP_Dase"/>
</dbReference>
<accession>A0A6J4IKM6</accession>
<name>A0A6J4IKM6_9SPHI</name>
<evidence type="ECO:0000313" key="2">
    <source>
        <dbReference type="EMBL" id="CAA9252924.1"/>
    </source>
</evidence>
<feature type="domain" description="VOC" evidence="1">
    <location>
        <begin position="6"/>
        <end position="123"/>
    </location>
</feature>
<gene>
    <name evidence="2" type="ORF">AVDCRST_MAG56-2061</name>
</gene>
<dbReference type="AlphaFoldDB" id="A0A6J4IKM6"/>
<dbReference type="PROSITE" id="PS51819">
    <property type="entry name" value="VOC"/>
    <property type="match status" value="1"/>
</dbReference>
<sequence length="133" mass="14782">MQTLTGYQTTMPYLIVPDARELIRFLTGVFGAEETFCVPGPEGGVMHAELRIGESTILLADVRDEYKPTTAGLYVYVDDADETYSRALAAGATSLIEPKDKEQGVRWAGFTDPFGNHWWITTPLAWYCVLTVN</sequence>
<evidence type="ECO:0000259" key="1">
    <source>
        <dbReference type="PROSITE" id="PS51819"/>
    </source>
</evidence>
<dbReference type="InterPro" id="IPR037523">
    <property type="entry name" value="VOC_core"/>
</dbReference>
<dbReference type="InterPro" id="IPR004360">
    <property type="entry name" value="Glyas_Fos-R_dOase_dom"/>
</dbReference>
<dbReference type="Gene3D" id="3.30.720.110">
    <property type="match status" value="1"/>
</dbReference>
<dbReference type="CDD" id="cd07246">
    <property type="entry name" value="VOC_like"/>
    <property type="match status" value="1"/>
</dbReference>
<dbReference type="Pfam" id="PF00903">
    <property type="entry name" value="Glyoxalase"/>
    <property type="match status" value="1"/>
</dbReference>
<dbReference type="EMBL" id="CADCTQ010000185">
    <property type="protein sequence ID" value="CAA9252924.1"/>
    <property type="molecule type" value="Genomic_DNA"/>
</dbReference>
<protein>
    <recommendedName>
        <fullName evidence="1">VOC domain-containing protein</fullName>
    </recommendedName>
</protein>
<organism evidence="2">
    <name type="scientific">uncultured Cytophagales bacterium</name>
    <dbReference type="NCBI Taxonomy" id="158755"/>
    <lineage>
        <taxon>Bacteria</taxon>
        <taxon>Pseudomonadati</taxon>
        <taxon>Bacteroidota</taxon>
        <taxon>Sphingobacteriia</taxon>
        <taxon>Sphingobacteriales</taxon>
        <taxon>environmental samples</taxon>
    </lineage>
</organism>
<dbReference type="PANTHER" id="PTHR34109:SF1">
    <property type="entry name" value="VOC DOMAIN-CONTAINING PROTEIN"/>
    <property type="match status" value="1"/>
</dbReference>
<dbReference type="SUPFAM" id="SSF54593">
    <property type="entry name" value="Glyoxalase/Bleomycin resistance protein/Dihydroxybiphenyl dioxygenase"/>
    <property type="match status" value="1"/>
</dbReference>
<reference evidence="2" key="1">
    <citation type="submission" date="2020-02" db="EMBL/GenBank/DDBJ databases">
        <authorList>
            <person name="Meier V. D."/>
        </authorList>
    </citation>
    <scope>NUCLEOTIDE SEQUENCE</scope>
    <source>
        <strain evidence="2">AVDCRST_MAG56</strain>
    </source>
</reference>
<proteinExistence type="predicted"/>
<dbReference type="PANTHER" id="PTHR34109">
    <property type="entry name" value="BNAUNNG04460D PROTEIN-RELATED"/>
    <property type="match status" value="1"/>
</dbReference>
<dbReference type="Gene3D" id="3.30.720.120">
    <property type="match status" value="1"/>
</dbReference>